<evidence type="ECO:0000313" key="1">
    <source>
        <dbReference type="EMBL" id="CAG8740464.1"/>
    </source>
</evidence>
<accession>A0ACA9Q9T7</accession>
<gene>
    <name evidence="1" type="ORF">ACOLOM_LOCUS12146</name>
</gene>
<dbReference type="EMBL" id="CAJVPT010047647">
    <property type="protein sequence ID" value="CAG8740464.1"/>
    <property type="molecule type" value="Genomic_DNA"/>
</dbReference>
<feature type="non-terminal residue" evidence="1">
    <location>
        <position position="168"/>
    </location>
</feature>
<comment type="caution">
    <text evidence="1">The sequence shown here is derived from an EMBL/GenBank/DDBJ whole genome shotgun (WGS) entry which is preliminary data.</text>
</comment>
<dbReference type="Proteomes" id="UP000789525">
    <property type="component" value="Unassembled WGS sequence"/>
</dbReference>
<reference evidence="1" key="1">
    <citation type="submission" date="2021-06" db="EMBL/GenBank/DDBJ databases">
        <authorList>
            <person name="Kallberg Y."/>
            <person name="Tangrot J."/>
            <person name="Rosling A."/>
        </authorList>
    </citation>
    <scope>NUCLEOTIDE SEQUENCE</scope>
    <source>
        <strain evidence="1">CL356</strain>
    </source>
</reference>
<proteinExistence type="predicted"/>
<evidence type="ECO:0000313" key="2">
    <source>
        <dbReference type="Proteomes" id="UP000789525"/>
    </source>
</evidence>
<name>A0ACA9Q9T7_9GLOM</name>
<keyword evidence="2" id="KW-1185">Reference proteome</keyword>
<sequence>MKVFYSDVCLKHDPKYEILSGKFVEYLESPSRIVAIKNYLSQFRDIFEFHAPSDHGLDPILSVHDVDYVEYLQTAYVEWCNEGGDRNGVIPEAFAHKGILNSVKNIKKVKSSLAKAGLYCFDLSCCITEGTWEAVYKSAQICISAAMELSKVTSEKSADNTSTGVFAL</sequence>
<organism evidence="1 2">
    <name type="scientific">Acaulospora colombiana</name>
    <dbReference type="NCBI Taxonomy" id="27376"/>
    <lineage>
        <taxon>Eukaryota</taxon>
        <taxon>Fungi</taxon>
        <taxon>Fungi incertae sedis</taxon>
        <taxon>Mucoromycota</taxon>
        <taxon>Glomeromycotina</taxon>
        <taxon>Glomeromycetes</taxon>
        <taxon>Diversisporales</taxon>
        <taxon>Acaulosporaceae</taxon>
        <taxon>Acaulospora</taxon>
    </lineage>
</organism>
<protein>
    <submittedName>
        <fullName evidence="1">1543_t:CDS:1</fullName>
    </submittedName>
</protein>